<evidence type="ECO:0000256" key="1">
    <source>
        <dbReference type="SAM" id="Phobius"/>
    </source>
</evidence>
<keyword evidence="4" id="KW-1185">Reference proteome</keyword>
<organism evidence="3 4">
    <name type="scientific">Deinococcus caeni</name>
    <dbReference type="NCBI Taxonomy" id="569127"/>
    <lineage>
        <taxon>Bacteria</taxon>
        <taxon>Thermotogati</taxon>
        <taxon>Deinococcota</taxon>
        <taxon>Deinococci</taxon>
        <taxon>Deinococcales</taxon>
        <taxon>Deinococcaceae</taxon>
        <taxon>Deinococcus</taxon>
    </lineage>
</organism>
<keyword evidence="1" id="KW-0812">Transmembrane</keyword>
<dbReference type="SUPFAM" id="SSF56024">
    <property type="entry name" value="Phospholipase D/nuclease"/>
    <property type="match status" value="2"/>
</dbReference>
<dbReference type="Proteomes" id="UP001423409">
    <property type="component" value="Unassembled WGS sequence"/>
</dbReference>
<dbReference type="Pfam" id="PF13091">
    <property type="entry name" value="PLDc_2"/>
    <property type="match status" value="1"/>
</dbReference>
<keyword evidence="1" id="KW-1133">Transmembrane helix</keyword>
<protein>
    <submittedName>
        <fullName evidence="3">Cardiolipin synthase B</fullName>
    </submittedName>
</protein>
<keyword evidence="1" id="KW-0472">Membrane</keyword>
<evidence type="ECO:0000313" key="4">
    <source>
        <dbReference type="Proteomes" id="UP001423409"/>
    </source>
</evidence>
<comment type="caution">
    <text evidence="3">The sequence shown here is derived from an EMBL/GenBank/DDBJ whole genome shotgun (WGS) entry which is preliminary data.</text>
</comment>
<dbReference type="InterPro" id="IPR001736">
    <property type="entry name" value="PLipase_D/transphosphatidylase"/>
</dbReference>
<evidence type="ECO:0000259" key="2">
    <source>
        <dbReference type="PROSITE" id="PS50035"/>
    </source>
</evidence>
<dbReference type="EMBL" id="BAABQU010000006">
    <property type="protein sequence ID" value="GAA5439183.1"/>
    <property type="molecule type" value="Genomic_DNA"/>
</dbReference>
<name>A0ABP9U8P0_9DEIO</name>
<reference evidence="3 4" key="1">
    <citation type="submission" date="2024-02" db="EMBL/GenBank/DDBJ databases">
        <title>Deinococcus caeni NBRC 101312.</title>
        <authorList>
            <person name="Ichikawa N."/>
            <person name="Katano-Makiyama Y."/>
            <person name="Hidaka K."/>
        </authorList>
    </citation>
    <scope>NUCLEOTIDE SEQUENCE [LARGE SCALE GENOMIC DNA]</scope>
    <source>
        <strain evidence="3 4">NBRC 101312</strain>
    </source>
</reference>
<dbReference type="PANTHER" id="PTHR21248">
    <property type="entry name" value="CARDIOLIPIN SYNTHASE"/>
    <property type="match status" value="1"/>
</dbReference>
<evidence type="ECO:0000313" key="3">
    <source>
        <dbReference type="EMBL" id="GAA5439183.1"/>
    </source>
</evidence>
<gene>
    <name evidence="3" type="primary">clsB</name>
    <name evidence="3" type="ORF">Dcae01_00682</name>
</gene>
<proteinExistence type="predicted"/>
<dbReference type="PROSITE" id="PS50035">
    <property type="entry name" value="PLD"/>
    <property type="match status" value="1"/>
</dbReference>
<feature type="domain" description="PLD phosphodiesterase" evidence="2">
    <location>
        <begin position="447"/>
        <end position="474"/>
    </location>
</feature>
<dbReference type="InterPro" id="IPR025202">
    <property type="entry name" value="PLD-like_dom"/>
</dbReference>
<dbReference type="Gene3D" id="3.30.870.10">
    <property type="entry name" value="Endonuclease Chain A"/>
    <property type="match status" value="2"/>
</dbReference>
<accession>A0ABP9U8P0</accession>
<dbReference type="PANTHER" id="PTHR21248:SF22">
    <property type="entry name" value="PHOSPHOLIPASE D"/>
    <property type="match status" value="1"/>
</dbReference>
<feature type="transmembrane region" description="Helical" evidence="1">
    <location>
        <begin position="33"/>
        <end position="53"/>
    </location>
</feature>
<sequence length="525" mass="56490">MDGRPAKNPVLVGPEVYAAGQMRRAGVCLWRRGLFLLAFLGAWAGAAELPLWLGPARPAVVAAWPAAGMAGACLEPTGPLERALWEAVRTPGGSDLSCGNAFVEFLRTPRDLNTPVDAFDRIAQQVVAARSEVLLTSMEWRGGPGMPGWTFARAVRDLHARVRAAPGEYPQGVVVRALLGGYPDPLDPDGTGPARALVRDLRALGVPLQNAALGWQVSVLTFRFLPHSHVKLHVIDGTDLTVAGFNFSPWHLPAGGPESLPGARSLHDLGLRVRGPAAQAGVAAFDDLWRHSWQLRCPPLVAPDAVNTACVRGEADPVSHPPAAREAVRAGEARAFLLYRRPGGEDQADRAQLALIGAARESLDLMQADFGPSLTCWFAFLRPDPCRAEDQPPYFGAVLAALERGVRVRLLLVDYGVGAVPNRSAVALLRRELRRRGLENRFEARYTTYPMHTKALVVDGSVVLAGSINFHFSAWGPWGLAEAALATSDGAAVAAQDASFAEAWRTSSRPVPREWWLERIPVGAP</sequence>